<organism evidence="4 5">
    <name type="scientific">Oligosphaera ethanolica</name>
    <dbReference type="NCBI Taxonomy" id="760260"/>
    <lineage>
        <taxon>Bacteria</taxon>
        <taxon>Pseudomonadati</taxon>
        <taxon>Lentisphaerota</taxon>
        <taxon>Oligosphaeria</taxon>
        <taxon>Oligosphaerales</taxon>
        <taxon>Oligosphaeraceae</taxon>
        <taxon>Oligosphaera</taxon>
    </lineage>
</organism>
<dbReference type="RefSeq" id="WP_307259517.1">
    <property type="nucleotide sequence ID" value="NZ_JAUSVL010000001.1"/>
</dbReference>
<dbReference type="PROSITE" id="PS51257">
    <property type="entry name" value="PROKAR_LIPOPROTEIN"/>
    <property type="match status" value="1"/>
</dbReference>
<sequence length="227" mass="25275">MYTITRTWLLAVAMSAACWLTTAELAAQEPPPPPEAPGAMQDVEKDGPGDGREGRHWRRPGERWGRGADIRELMEKLKKDDPKEYERLEALGKSDRMAYYKEIGKMLPQGPMRNSKLGALEQKCRDLGKQYREAATDEEKAKLKVELEAAVKESFDVMLADSKKRLEALQERLTAMEAKESEILAQRLEYFLSGSGRMPGPPSDDAPPPPPQGRDDAPPPPPPPPGE</sequence>
<evidence type="ECO:0000313" key="4">
    <source>
        <dbReference type="EMBL" id="MDQ0288225.1"/>
    </source>
</evidence>
<keyword evidence="3" id="KW-0732">Signal</keyword>
<name>A0AAE3VCZ2_9BACT</name>
<proteinExistence type="predicted"/>
<protein>
    <recommendedName>
        <fullName evidence="6">Periplasmic heavy metal sensor</fullName>
    </recommendedName>
</protein>
<feature type="region of interest" description="Disordered" evidence="2">
    <location>
        <begin position="26"/>
        <end position="65"/>
    </location>
</feature>
<dbReference type="EMBL" id="JAUSVL010000001">
    <property type="protein sequence ID" value="MDQ0288225.1"/>
    <property type="molecule type" value="Genomic_DNA"/>
</dbReference>
<reference evidence="4" key="1">
    <citation type="submission" date="2023-07" db="EMBL/GenBank/DDBJ databases">
        <title>Genomic Encyclopedia of Type Strains, Phase IV (KMG-IV): sequencing the most valuable type-strain genomes for metagenomic binning, comparative biology and taxonomic classification.</title>
        <authorList>
            <person name="Goeker M."/>
        </authorList>
    </citation>
    <scope>NUCLEOTIDE SEQUENCE</scope>
    <source>
        <strain evidence="4">DSM 24202</strain>
    </source>
</reference>
<evidence type="ECO:0000256" key="2">
    <source>
        <dbReference type="SAM" id="MobiDB-lite"/>
    </source>
</evidence>
<evidence type="ECO:0000256" key="1">
    <source>
        <dbReference type="SAM" id="Coils"/>
    </source>
</evidence>
<feature type="compositionally biased region" description="Pro residues" evidence="2">
    <location>
        <begin position="199"/>
        <end position="227"/>
    </location>
</feature>
<gene>
    <name evidence="4" type="ORF">J3R75_000332</name>
</gene>
<evidence type="ECO:0000313" key="5">
    <source>
        <dbReference type="Proteomes" id="UP001238163"/>
    </source>
</evidence>
<feature type="signal peptide" evidence="3">
    <location>
        <begin position="1"/>
        <end position="26"/>
    </location>
</feature>
<comment type="caution">
    <text evidence="4">The sequence shown here is derived from an EMBL/GenBank/DDBJ whole genome shotgun (WGS) entry which is preliminary data.</text>
</comment>
<dbReference type="Proteomes" id="UP001238163">
    <property type="component" value="Unassembled WGS sequence"/>
</dbReference>
<feature type="coiled-coil region" evidence="1">
    <location>
        <begin position="133"/>
        <end position="186"/>
    </location>
</feature>
<keyword evidence="5" id="KW-1185">Reference proteome</keyword>
<dbReference type="AlphaFoldDB" id="A0AAE3VCZ2"/>
<feature type="region of interest" description="Disordered" evidence="2">
    <location>
        <begin position="190"/>
        <end position="227"/>
    </location>
</feature>
<accession>A0AAE3VCZ2</accession>
<evidence type="ECO:0000256" key="3">
    <source>
        <dbReference type="SAM" id="SignalP"/>
    </source>
</evidence>
<evidence type="ECO:0008006" key="6">
    <source>
        <dbReference type="Google" id="ProtNLM"/>
    </source>
</evidence>
<keyword evidence="1" id="KW-0175">Coiled coil</keyword>
<feature type="chain" id="PRO_5041953972" description="Periplasmic heavy metal sensor" evidence="3">
    <location>
        <begin position="27"/>
        <end position="227"/>
    </location>
</feature>
<feature type="compositionally biased region" description="Basic and acidic residues" evidence="2">
    <location>
        <begin position="42"/>
        <end position="65"/>
    </location>
</feature>